<accession>A0A2I1BXI9</accession>
<evidence type="ECO:0000313" key="2">
    <source>
        <dbReference type="Proteomes" id="UP000234474"/>
    </source>
</evidence>
<keyword evidence="2" id="KW-1185">Reference proteome</keyword>
<dbReference type="OrthoDB" id="5429442at2759"/>
<dbReference type="VEuPathDB" id="FungiDB:P174DRAFT_506908"/>
<reference evidence="2" key="1">
    <citation type="journal article" date="2018" name="Proc. Natl. Acad. Sci. U.S.A.">
        <title>Linking secondary metabolites to gene clusters through genome sequencing of six diverse Aspergillus species.</title>
        <authorList>
            <person name="Kaerboelling I."/>
            <person name="Vesth T.C."/>
            <person name="Frisvad J.C."/>
            <person name="Nybo J.L."/>
            <person name="Theobald S."/>
            <person name="Kuo A."/>
            <person name="Bowyer P."/>
            <person name="Matsuda Y."/>
            <person name="Mondo S."/>
            <person name="Lyhne E.K."/>
            <person name="Kogle M.E."/>
            <person name="Clum A."/>
            <person name="Lipzen A."/>
            <person name="Salamov A."/>
            <person name="Ngan C.Y."/>
            <person name="Daum C."/>
            <person name="Chiniquy J."/>
            <person name="Barry K."/>
            <person name="LaButti K."/>
            <person name="Haridas S."/>
            <person name="Simmons B.A."/>
            <person name="Magnuson J.K."/>
            <person name="Mortensen U.H."/>
            <person name="Larsen T.O."/>
            <person name="Grigoriev I.V."/>
            <person name="Baker S.E."/>
            <person name="Andersen M.R."/>
        </authorList>
    </citation>
    <scope>NUCLEOTIDE SEQUENCE [LARGE SCALE GENOMIC DNA]</scope>
    <source>
        <strain evidence="2">IBT 16806</strain>
    </source>
</reference>
<dbReference type="RefSeq" id="XP_024678682.1">
    <property type="nucleotide sequence ID" value="XM_024831341.1"/>
</dbReference>
<dbReference type="GeneID" id="36538678"/>
<comment type="caution">
    <text evidence="1">The sequence shown here is derived from an EMBL/GenBank/DDBJ whole genome shotgun (WGS) entry which is preliminary data.</text>
</comment>
<proteinExistence type="predicted"/>
<dbReference type="Proteomes" id="UP000234474">
    <property type="component" value="Unassembled WGS sequence"/>
</dbReference>
<name>A0A2I1BXI9_ASPN1</name>
<protein>
    <submittedName>
        <fullName evidence="1">Uncharacterized protein</fullName>
    </submittedName>
</protein>
<sequence>MNRELFWGSWMLDRLRKLVRGTDLIPQKAYLEDVSAQCPKYASVVSTGPSFAFGTNPDHPNPDDSYFGLTDKGSSWSWSKSATPSTVSVAVPSTKSSRTVTETANSAMRVTFVSGGQKIAITGSNSFEFHYSSSEGGYATLTTETSWHLNFALGAVSDGPGMELPVRRFRQSYLGHTENWFNNSLAWLTNDLISALKHHHKLYLPASGVFLMQDAKFNKRGDLLLGLHYNG</sequence>
<dbReference type="EMBL" id="MSZS01000008">
    <property type="protein sequence ID" value="PKX90087.1"/>
    <property type="molecule type" value="Genomic_DNA"/>
</dbReference>
<dbReference type="AlphaFoldDB" id="A0A2I1BXI9"/>
<evidence type="ECO:0000313" key="1">
    <source>
        <dbReference type="EMBL" id="PKX90087.1"/>
    </source>
</evidence>
<organism evidence="1 2">
    <name type="scientific">Aspergillus novofumigatus (strain IBT 16806)</name>
    <dbReference type="NCBI Taxonomy" id="1392255"/>
    <lineage>
        <taxon>Eukaryota</taxon>
        <taxon>Fungi</taxon>
        <taxon>Dikarya</taxon>
        <taxon>Ascomycota</taxon>
        <taxon>Pezizomycotina</taxon>
        <taxon>Eurotiomycetes</taxon>
        <taxon>Eurotiomycetidae</taxon>
        <taxon>Eurotiales</taxon>
        <taxon>Aspergillaceae</taxon>
        <taxon>Aspergillus</taxon>
        <taxon>Aspergillus subgen. Fumigati</taxon>
    </lineage>
</organism>
<gene>
    <name evidence="1" type="ORF">P174DRAFT_506908</name>
</gene>